<keyword evidence="10 11" id="KW-0472">Membrane</keyword>
<proteinExistence type="inferred from homology"/>
<evidence type="ECO:0000256" key="9">
    <source>
        <dbReference type="ARBA" id="ARBA00023128"/>
    </source>
</evidence>
<accession>A0A914V5P5</accession>
<dbReference type="SUPFAM" id="SSF81514">
    <property type="entry name" value="Subunit X (non-heme 7 kDa protein) of cytochrome bc1 complex (Ubiquinol-cytochrome c reductase)"/>
    <property type="match status" value="1"/>
</dbReference>
<evidence type="ECO:0000256" key="3">
    <source>
        <dbReference type="ARBA" id="ARBA00022448"/>
    </source>
</evidence>
<dbReference type="PANTHER" id="PTHR12980">
    <property type="entry name" value="UBIQUINOL-CYTOCHROME C REDUCTASE COMPLEX, SUBUNIT X"/>
    <property type="match status" value="1"/>
</dbReference>
<dbReference type="InterPro" id="IPR036656">
    <property type="entry name" value="QCR9_sf"/>
</dbReference>
<keyword evidence="8 11" id="KW-1133">Transmembrane helix</keyword>
<comment type="similarity">
    <text evidence="2 11">Belongs to the UQCR10/QCR9 family.</text>
</comment>
<keyword evidence="9 11" id="KW-0496">Mitochondrion</keyword>
<protein>
    <recommendedName>
        <fullName evidence="11">Complex III subunit 9</fullName>
    </recommendedName>
</protein>
<evidence type="ECO:0000313" key="13">
    <source>
        <dbReference type="WBParaSite" id="PSAMB.scaffold1566size29951.g13798.t1"/>
    </source>
</evidence>
<evidence type="ECO:0000256" key="5">
    <source>
        <dbReference type="ARBA" id="ARBA00022692"/>
    </source>
</evidence>
<dbReference type="PANTHER" id="PTHR12980:SF0">
    <property type="entry name" value="CYTOCHROME B-C1 COMPLEX SUBUNIT 9"/>
    <property type="match status" value="1"/>
</dbReference>
<feature type="transmembrane region" description="Helical" evidence="11">
    <location>
        <begin position="17"/>
        <end position="35"/>
    </location>
</feature>
<name>A0A914V5P5_9BILA</name>
<evidence type="ECO:0000256" key="11">
    <source>
        <dbReference type="RuleBase" id="RU368056"/>
    </source>
</evidence>
<dbReference type="WBParaSite" id="PSAMB.scaffold1566size29951.g13798.t1">
    <property type="protein sequence ID" value="PSAMB.scaffold1566size29951.g13798.t1"/>
    <property type="gene ID" value="PSAMB.scaffold1566size29951.g13798"/>
</dbReference>
<dbReference type="Proteomes" id="UP000887566">
    <property type="component" value="Unplaced"/>
</dbReference>
<sequence>MAGGLATVAYNSVFKRFSTTLLALAVGGFAFEFIFNKATDTYWDTINRGKQWKDLKHRYANKPNADE</sequence>
<keyword evidence="4 11" id="KW-0679">Respiratory chain</keyword>
<evidence type="ECO:0000256" key="4">
    <source>
        <dbReference type="ARBA" id="ARBA00022660"/>
    </source>
</evidence>
<evidence type="ECO:0000256" key="8">
    <source>
        <dbReference type="ARBA" id="ARBA00022989"/>
    </source>
</evidence>
<evidence type="ECO:0000256" key="7">
    <source>
        <dbReference type="ARBA" id="ARBA00022982"/>
    </source>
</evidence>
<dbReference type="GO" id="GO:0006122">
    <property type="term" value="P:mitochondrial electron transport, ubiquinol to cytochrome c"/>
    <property type="evidence" value="ECO:0007669"/>
    <property type="project" value="UniProtKB-UniRule"/>
</dbReference>
<evidence type="ECO:0000256" key="6">
    <source>
        <dbReference type="ARBA" id="ARBA00022792"/>
    </source>
</evidence>
<reference evidence="13" key="1">
    <citation type="submission" date="2022-11" db="UniProtKB">
        <authorList>
            <consortium name="WormBaseParasite"/>
        </authorList>
    </citation>
    <scope>IDENTIFICATION</scope>
</reference>
<keyword evidence="7 11" id="KW-0249">Electron transport</keyword>
<keyword evidence="3 11" id="KW-0813">Transport</keyword>
<dbReference type="Gene3D" id="1.20.5.260">
    <property type="entry name" value="Cytochrome b-c1 complex subunit 9"/>
    <property type="match status" value="1"/>
</dbReference>
<dbReference type="GO" id="GO:0045275">
    <property type="term" value="C:respiratory chain complex III"/>
    <property type="evidence" value="ECO:0007669"/>
    <property type="project" value="UniProtKB-UniRule"/>
</dbReference>
<evidence type="ECO:0000313" key="12">
    <source>
        <dbReference type="Proteomes" id="UP000887566"/>
    </source>
</evidence>
<comment type="function">
    <text evidence="11">Component of the ubiquinol-cytochrome c oxidoreductase, a multisubunit transmembrane complex that is part of the mitochondrial electron transport chain which drives oxidative phosphorylation. The complex plays an important role in the uptake of multiple carbon sources present in different host niches.</text>
</comment>
<evidence type="ECO:0000256" key="2">
    <source>
        <dbReference type="ARBA" id="ARBA00007856"/>
    </source>
</evidence>
<keyword evidence="5 11" id="KW-0812">Transmembrane</keyword>
<dbReference type="GO" id="GO:0005743">
    <property type="term" value="C:mitochondrial inner membrane"/>
    <property type="evidence" value="ECO:0007669"/>
    <property type="project" value="UniProtKB-SubCell"/>
</dbReference>
<evidence type="ECO:0000256" key="10">
    <source>
        <dbReference type="ARBA" id="ARBA00023136"/>
    </source>
</evidence>
<comment type="subunit">
    <text evidence="11">Component of the ubiquinol-cytochrome c oxidoreductase (cytochrome b-c1 complex, complex III, CIII), a multisubunit enzyme composed of 3 respiratory subunits cytochrome b, cytochrome c1 and Rieske protein, 2 core protein subunits, and additional low-molecular weight protein subunits.</text>
</comment>
<dbReference type="Pfam" id="PF05365">
    <property type="entry name" value="UCR_UQCRX_QCR9"/>
    <property type="match status" value="1"/>
</dbReference>
<dbReference type="InterPro" id="IPR008027">
    <property type="entry name" value="QCR9"/>
</dbReference>
<organism evidence="12 13">
    <name type="scientific">Plectus sambesii</name>
    <dbReference type="NCBI Taxonomy" id="2011161"/>
    <lineage>
        <taxon>Eukaryota</taxon>
        <taxon>Metazoa</taxon>
        <taxon>Ecdysozoa</taxon>
        <taxon>Nematoda</taxon>
        <taxon>Chromadorea</taxon>
        <taxon>Plectida</taxon>
        <taxon>Plectina</taxon>
        <taxon>Plectoidea</taxon>
        <taxon>Plectidae</taxon>
        <taxon>Plectus</taxon>
    </lineage>
</organism>
<evidence type="ECO:0000256" key="1">
    <source>
        <dbReference type="ARBA" id="ARBA00004434"/>
    </source>
</evidence>
<keyword evidence="6 11" id="KW-0999">Mitochondrion inner membrane</keyword>
<keyword evidence="12" id="KW-1185">Reference proteome</keyword>
<dbReference type="FunFam" id="1.20.5.260:FF:000001">
    <property type="entry name" value="Cytochrome b-c1 complex subunit 9"/>
    <property type="match status" value="1"/>
</dbReference>
<dbReference type="AlphaFoldDB" id="A0A914V5P5"/>
<comment type="subcellular location">
    <subcellularLocation>
        <location evidence="1 11">Mitochondrion inner membrane</location>
        <topology evidence="1 11">Single-pass membrane protein</topology>
    </subcellularLocation>
</comment>